<name>A0ABY4RHE0_9BACL</name>
<dbReference type="RefSeq" id="WP_249863677.1">
    <property type="nucleotide sequence ID" value="NZ_CP027059.1"/>
</dbReference>
<protein>
    <submittedName>
        <fullName evidence="1">Uncharacterized protein</fullName>
    </submittedName>
</protein>
<gene>
    <name evidence="1" type="ORF">SK3146_00596</name>
</gene>
<sequence length="103" mass="12056">MSEEVEQALDAALRRWKAMAGSEMDEAEEAADGFEHAFYAFIDKLRLWYEQLEPKPASLDDALRLPFVEHIISKLPDPLYLNLETELELIVERKLRIDDEKYD</sequence>
<accession>A0ABY4RHE0</accession>
<dbReference type="EMBL" id="CP027059">
    <property type="protein sequence ID" value="UQZ81440.1"/>
    <property type="molecule type" value="Genomic_DNA"/>
</dbReference>
<proteinExistence type="predicted"/>
<evidence type="ECO:0000313" key="2">
    <source>
        <dbReference type="Proteomes" id="UP001057134"/>
    </source>
</evidence>
<reference evidence="1" key="1">
    <citation type="submission" date="2018-02" db="EMBL/GenBank/DDBJ databases">
        <authorList>
            <person name="Kim S.-K."/>
            <person name="Jung H.-I."/>
            <person name="Lee S.-W."/>
        </authorList>
    </citation>
    <scope>NUCLEOTIDE SEQUENCE</scope>
    <source>
        <strain evidence="1">SK3146</strain>
    </source>
</reference>
<evidence type="ECO:0000313" key="1">
    <source>
        <dbReference type="EMBL" id="UQZ81440.1"/>
    </source>
</evidence>
<dbReference type="Proteomes" id="UP001057134">
    <property type="component" value="Chromosome"/>
</dbReference>
<reference evidence="1" key="2">
    <citation type="journal article" date="2021" name="J Anim Sci Technol">
        <title>Complete genome sequence of Paenibacillus konkukensis sp. nov. SK3146 as a potential probiotic strain.</title>
        <authorList>
            <person name="Jung H.I."/>
            <person name="Park S."/>
            <person name="Niu K.M."/>
            <person name="Lee S.W."/>
            <person name="Kothari D."/>
            <person name="Yi K.J."/>
            <person name="Kim S.K."/>
        </authorList>
    </citation>
    <scope>NUCLEOTIDE SEQUENCE</scope>
    <source>
        <strain evidence="1">SK3146</strain>
    </source>
</reference>
<keyword evidence="2" id="KW-1185">Reference proteome</keyword>
<organism evidence="1 2">
    <name type="scientific">Paenibacillus konkukensis</name>
    <dbReference type="NCBI Taxonomy" id="2020716"/>
    <lineage>
        <taxon>Bacteria</taxon>
        <taxon>Bacillati</taxon>
        <taxon>Bacillota</taxon>
        <taxon>Bacilli</taxon>
        <taxon>Bacillales</taxon>
        <taxon>Paenibacillaceae</taxon>
        <taxon>Paenibacillus</taxon>
    </lineage>
</organism>